<reference evidence="4" key="1">
    <citation type="journal article" date="2019" name="Int. J. Syst. Evol. Microbiol.">
        <title>The Global Catalogue of Microorganisms (GCM) 10K type strain sequencing project: providing services to taxonomists for standard genome sequencing and annotation.</title>
        <authorList>
            <consortium name="The Broad Institute Genomics Platform"/>
            <consortium name="The Broad Institute Genome Sequencing Center for Infectious Disease"/>
            <person name="Wu L."/>
            <person name="Ma J."/>
        </authorList>
    </citation>
    <scope>NUCLEOTIDE SEQUENCE [LARGE SCALE GENOMIC DNA]</scope>
    <source>
        <strain evidence="4">JCM 18459</strain>
    </source>
</reference>
<organism evidence="3 4">
    <name type="scientific">Nocardioides marinquilinus</name>
    <dbReference type="NCBI Taxonomy" id="1210400"/>
    <lineage>
        <taxon>Bacteria</taxon>
        <taxon>Bacillati</taxon>
        <taxon>Actinomycetota</taxon>
        <taxon>Actinomycetes</taxon>
        <taxon>Propionibacteriales</taxon>
        <taxon>Nocardioidaceae</taxon>
        <taxon>Nocardioides</taxon>
    </lineage>
</organism>
<keyword evidence="1" id="KW-0732">Signal</keyword>
<proteinExistence type="predicted"/>
<dbReference type="Proteomes" id="UP001500221">
    <property type="component" value="Unassembled WGS sequence"/>
</dbReference>
<dbReference type="PROSITE" id="PS51318">
    <property type="entry name" value="TAT"/>
    <property type="match status" value="1"/>
</dbReference>
<comment type="caution">
    <text evidence="3">The sequence shown here is derived from an EMBL/GenBank/DDBJ whole genome shotgun (WGS) entry which is preliminary data.</text>
</comment>
<dbReference type="Gene3D" id="3.40.390.10">
    <property type="entry name" value="Collagenase (Catalytic Domain)"/>
    <property type="match status" value="1"/>
</dbReference>
<sequence length="288" mass="30491">MKHPRRTSICLAAVAVVAAGLGGGLTPAASGADDTSGGKSGVVKPGYDIPSFQEFKADTFRDKDGQWIVNGDEALGSLEELRAYYGRMVNHADGKGGPENGLIVNQDGFGDDVWSASQAQNLTYCVSNSFGSSKTTVVNAMAQGAALWENASSSVNFTYVSSADSNCTTSNNSVLFSVEPTSTNQYIARAFFPSSGDYERNVLVNPTALVSSGWAPSNILGHELGHTLGFRHEHTRPEAGGVCFEDNNWRPLTAYDSNSIMHYPQCNGTSDDLSFSADDATGVAEIYG</sequence>
<evidence type="ECO:0000256" key="1">
    <source>
        <dbReference type="SAM" id="SignalP"/>
    </source>
</evidence>
<dbReference type="EMBL" id="BAABKG010000005">
    <property type="protein sequence ID" value="GAA5154089.1"/>
    <property type="molecule type" value="Genomic_DNA"/>
</dbReference>
<feature type="domain" description="Peptidase metallopeptidase" evidence="2">
    <location>
        <begin position="110"/>
        <end position="265"/>
    </location>
</feature>
<protein>
    <recommendedName>
        <fullName evidence="2">Peptidase metallopeptidase domain-containing protein</fullName>
    </recommendedName>
</protein>
<dbReference type="InterPro" id="IPR024079">
    <property type="entry name" value="MetalloPept_cat_dom_sf"/>
</dbReference>
<evidence type="ECO:0000259" key="2">
    <source>
        <dbReference type="SMART" id="SM00235"/>
    </source>
</evidence>
<accession>A0ABP9PZL7</accession>
<evidence type="ECO:0000313" key="3">
    <source>
        <dbReference type="EMBL" id="GAA5154089.1"/>
    </source>
</evidence>
<dbReference type="SMART" id="SM00235">
    <property type="entry name" value="ZnMc"/>
    <property type="match status" value="1"/>
</dbReference>
<evidence type="ECO:0000313" key="4">
    <source>
        <dbReference type="Proteomes" id="UP001500221"/>
    </source>
</evidence>
<gene>
    <name evidence="3" type="ORF">GCM10023340_37010</name>
</gene>
<feature type="chain" id="PRO_5045865010" description="Peptidase metallopeptidase domain-containing protein" evidence="1">
    <location>
        <begin position="29"/>
        <end position="288"/>
    </location>
</feature>
<dbReference type="RefSeq" id="WP_345462165.1">
    <property type="nucleotide sequence ID" value="NZ_BAABKG010000005.1"/>
</dbReference>
<dbReference type="InterPro" id="IPR006311">
    <property type="entry name" value="TAT_signal"/>
</dbReference>
<dbReference type="InterPro" id="IPR006026">
    <property type="entry name" value="Peptidase_Metallo"/>
</dbReference>
<keyword evidence="4" id="KW-1185">Reference proteome</keyword>
<name>A0ABP9PZL7_9ACTN</name>
<feature type="signal peptide" evidence="1">
    <location>
        <begin position="1"/>
        <end position="28"/>
    </location>
</feature>
<dbReference type="SUPFAM" id="SSF55486">
    <property type="entry name" value="Metalloproteases ('zincins'), catalytic domain"/>
    <property type="match status" value="1"/>
</dbReference>